<dbReference type="InterPro" id="IPR023753">
    <property type="entry name" value="FAD/NAD-binding_dom"/>
</dbReference>
<keyword evidence="1" id="KW-0285">Flavoprotein</keyword>
<dbReference type="InterPro" id="IPR036188">
    <property type="entry name" value="FAD/NAD-bd_sf"/>
</dbReference>
<dbReference type="InterPro" id="IPR037092">
    <property type="entry name" value="FlavoCytC_S_DH_flav-bd_sf"/>
</dbReference>
<evidence type="ECO:0000256" key="3">
    <source>
        <dbReference type="SAM" id="SignalP"/>
    </source>
</evidence>
<feature type="domain" description="Flavocytochrome c sulphide dehydrogenase flavin-binding" evidence="5">
    <location>
        <begin position="350"/>
        <end position="416"/>
    </location>
</feature>
<dbReference type="Proteomes" id="UP001606303">
    <property type="component" value="Unassembled WGS sequence"/>
</dbReference>
<dbReference type="PANTHER" id="PTHR43755:SF1">
    <property type="entry name" value="FAD-DEPENDENT PYRIDINE NUCLEOTIDE-DISULPHIDE OXIDOREDUCTASE"/>
    <property type="match status" value="1"/>
</dbReference>
<accession>A0ABW7H0M7</accession>
<keyword evidence="2" id="KW-0274">FAD</keyword>
<dbReference type="PROSITE" id="PS51257">
    <property type="entry name" value="PROKAR_LIPOPROTEIN"/>
    <property type="match status" value="1"/>
</dbReference>
<evidence type="ECO:0000256" key="1">
    <source>
        <dbReference type="ARBA" id="ARBA00022630"/>
    </source>
</evidence>
<dbReference type="Pfam" id="PF09242">
    <property type="entry name" value="FCSD-flav_bind"/>
    <property type="match status" value="1"/>
</dbReference>
<dbReference type="Gene3D" id="3.50.50.60">
    <property type="entry name" value="FAD/NAD(P)-binding domain"/>
    <property type="match status" value="2"/>
</dbReference>
<evidence type="ECO:0000256" key="2">
    <source>
        <dbReference type="ARBA" id="ARBA00022827"/>
    </source>
</evidence>
<dbReference type="Pfam" id="PF21706">
    <property type="entry name" value="FCSD_central"/>
    <property type="match status" value="1"/>
</dbReference>
<evidence type="ECO:0000259" key="5">
    <source>
        <dbReference type="Pfam" id="PF09242"/>
    </source>
</evidence>
<evidence type="ECO:0000313" key="7">
    <source>
        <dbReference type="EMBL" id="MFG6467733.1"/>
    </source>
</evidence>
<reference evidence="7 8" key="1">
    <citation type="submission" date="2024-08" db="EMBL/GenBank/DDBJ databases">
        <authorList>
            <person name="Lu H."/>
        </authorList>
    </citation>
    <scope>NUCLEOTIDE SEQUENCE [LARGE SCALE GENOMIC DNA]</scope>
    <source>
        <strain evidence="7 8">BYS87W</strain>
    </source>
</reference>
<feature type="domain" description="Sulfide dehydrogenase [flavocytochrome c] flavoprotein chain central" evidence="6">
    <location>
        <begin position="162"/>
        <end position="274"/>
    </location>
</feature>
<comment type="caution">
    <text evidence="7">The sequence shown here is derived from an EMBL/GenBank/DDBJ whole genome shotgun (WGS) entry which is preliminary data.</text>
</comment>
<organism evidence="7 8">
    <name type="scientific">Pelomonas baiyunensis</name>
    <dbReference type="NCBI Taxonomy" id="3299026"/>
    <lineage>
        <taxon>Bacteria</taxon>
        <taxon>Pseudomonadati</taxon>
        <taxon>Pseudomonadota</taxon>
        <taxon>Betaproteobacteria</taxon>
        <taxon>Burkholderiales</taxon>
        <taxon>Sphaerotilaceae</taxon>
        <taxon>Roseateles</taxon>
    </lineage>
</organism>
<dbReference type="Gene3D" id="3.90.760.10">
    <property type="entry name" value="Flavocytochrome c sulphide dehydrogenase, flavin-binding domain"/>
    <property type="match status" value="1"/>
</dbReference>
<keyword evidence="3" id="KW-0732">Signal</keyword>
<sequence>MITRRQALAAAATPLGLSACAVSPRSPAARVLVVGGGFGGATAAHYLKRWGGDAVDVTLVEREAQFVSCPMSNRVIAGLADVASLQHSYAGLEALGVRRVQAEVLGLDPVARRLDLQGRAPLTWDRLVLAPGIGFMTDTVPGLQAAFDRGQAVHAWRAGPQTLALRRQLQALPDGGVVLMSIPKAPYRCPPGPYERACLVADYLRRAKPRAKLLVLDANPEIQSKKALFERAFAQHHTGVLEYRPNAELLELRPDGTARFEFEDVKADVLNLIPPQRAGDLALPLANMNRRWVGVDWLTLEAQAAPGVHVVGDALFAAPGMPKSAHLANQQAKVAAAAVLALLTGEPVNPAPVVMNTCYSFVTADLAAHVASVHQYDPPGRTLRAVPGAGGVSAAASAAEADIARGWAENIWADTLALR</sequence>
<dbReference type="PANTHER" id="PTHR43755">
    <property type="match status" value="1"/>
</dbReference>
<evidence type="ECO:0000259" key="4">
    <source>
        <dbReference type="Pfam" id="PF07992"/>
    </source>
</evidence>
<dbReference type="InterPro" id="IPR049386">
    <property type="entry name" value="FCSD_central"/>
</dbReference>
<dbReference type="SUPFAM" id="SSF55424">
    <property type="entry name" value="FAD/NAD-linked reductases, dimerisation (C-terminal) domain"/>
    <property type="match status" value="1"/>
</dbReference>
<dbReference type="SUPFAM" id="SSF51905">
    <property type="entry name" value="FAD/NAD(P)-binding domain"/>
    <property type="match status" value="2"/>
</dbReference>
<dbReference type="InterPro" id="IPR052541">
    <property type="entry name" value="SQRD"/>
</dbReference>
<protein>
    <submittedName>
        <fullName evidence="7">FCSD flavin-binding domain-containing protein</fullName>
    </submittedName>
</protein>
<keyword evidence="8" id="KW-1185">Reference proteome</keyword>
<dbReference type="InterPro" id="IPR015323">
    <property type="entry name" value="FlavoCytC_S_DH_flav-bd"/>
</dbReference>
<feature type="domain" description="FAD/NAD(P)-binding" evidence="4">
    <location>
        <begin position="30"/>
        <end position="147"/>
    </location>
</feature>
<feature type="signal peptide" evidence="3">
    <location>
        <begin position="1"/>
        <end position="21"/>
    </location>
</feature>
<dbReference type="Pfam" id="PF07992">
    <property type="entry name" value="Pyr_redox_2"/>
    <property type="match status" value="1"/>
</dbReference>
<gene>
    <name evidence="7" type="ORF">ACG01O_13995</name>
</gene>
<dbReference type="InterPro" id="IPR016156">
    <property type="entry name" value="FAD/NAD-linked_Rdtase_dimer_sf"/>
</dbReference>
<feature type="chain" id="PRO_5046598756" evidence="3">
    <location>
        <begin position="22"/>
        <end position="419"/>
    </location>
</feature>
<evidence type="ECO:0000313" key="8">
    <source>
        <dbReference type="Proteomes" id="UP001606303"/>
    </source>
</evidence>
<dbReference type="RefSeq" id="WP_394385585.1">
    <property type="nucleotide sequence ID" value="NZ_JBIGIB010000003.1"/>
</dbReference>
<name>A0ABW7H0M7_9BURK</name>
<proteinExistence type="predicted"/>
<dbReference type="EMBL" id="JBIGIB010000003">
    <property type="protein sequence ID" value="MFG6467733.1"/>
    <property type="molecule type" value="Genomic_DNA"/>
</dbReference>
<evidence type="ECO:0000259" key="6">
    <source>
        <dbReference type="Pfam" id="PF21706"/>
    </source>
</evidence>